<evidence type="ECO:0000256" key="1">
    <source>
        <dbReference type="ARBA" id="ARBA00022481"/>
    </source>
</evidence>
<dbReference type="InterPro" id="IPR004090">
    <property type="entry name" value="Chemotax_Me-accpt_rcpt"/>
</dbReference>
<dbReference type="InterPro" id="IPR003660">
    <property type="entry name" value="HAMP_dom"/>
</dbReference>
<evidence type="ECO:0000256" key="2">
    <source>
        <dbReference type="ARBA" id="ARBA00029447"/>
    </source>
</evidence>
<dbReference type="PANTHER" id="PTHR43531:SF14">
    <property type="entry name" value="METHYL-ACCEPTING CHEMOTAXIS PROTEIN I-RELATED"/>
    <property type="match status" value="1"/>
</dbReference>
<dbReference type="SUPFAM" id="SSF58104">
    <property type="entry name" value="Methyl-accepting chemotaxis protein (MCP) signaling domain"/>
    <property type="match status" value="1"/>
</dbReference>
<protein>
    <submittedName>
        <fullName evidence="9">Methyl-accepting chemotaxis protein</fullName>
    </submittedName>
</protein>
<feature type="domain" description="HAMP" evidence="8">
    <location>
        <begin position="225"/>
        <end position="268"/>
    </location>
</feature>
<dbReference type="InterPro" id="IPR047347">
    <property type="entry name" value="YvaQ-like_sensor"/>
</dbReference>
<dbReference type="PRINTS" id="PR00260">
    <property type="entry name" value="CHEMTRNSDUCR"/>
</dbReference>
<accession>A0ABW0S3Y4</accession>
<dbReference type="CDD" id="cd11386">
    <property type="entry name" value="MCP_signal"/>
    <property type="match status" value="1"/>
</dbReference>
<keyword evidence="6" id="KW-0472">Membrane</keyword>
<dbReference type="RefSeq" id="WP_379772075.1">
    <property type="nucleotide sequence ID" value="NZ_JBHSMZ010000010.1"/>
</dbReference>
<name>A0ABW0S3Y4_9BURK</name>
<dbReference type="Proteomes" id="UP001596086">
    <property type="component" value="Unassembled WGS sequence"/>
</dbReference>
<feature type="region of interest" description="Disordered" evidence="5">
    <location>
        <begin position="521"/>
        <end position="541"/>
    </location>
</feature>
<evidence type="ECO:0000259" key="7">
    <source>
        <dbReference type="PROSITE" id="PS50111"/>
    </source>
</evidence>
<dbReference type="Gene3D" id="1.10.287.950">
    <property type="entry name" value="Methyl-accepting chemotaxis protein"/>
    <property type="match status" value="1"/>
</dbReference>
<dbReference type="PROSITE" id="PS50111">
    <property type="entry name" value="CHEMOTAXIS_TRANSDUC_2"/>
    <property type="match status" value="1"/>
</dbReference>
<reference evidence="10" key="1">
    <citation type="journal article" date="2019" name="Int. J. Syst. Evol. Microbiol.">
        <title>The Global Catalogue of Microorganisms (GCM) 10K type strain sequencing project: providing services to taxonomists for standard genome sequencing and annotation.</title>
        <authorList>
            <consortium name="The Broad Institute Genomics Platform"/>
            <consortium name="The Broad Institute Genome Sequencing Center for Infectious Disease"/>
            <person name="Wu L."/>
            <person name="Ma J."/>
        </authorList>
    </citation>
    <scope>NUCLEOTIDE SEQUENCE [LARGE SCALE GENOMIC DNA]</scope>
    <source>
        <strain evidence="10">CGMCC 4.5798</strain>
    </source>
</reference>
<comment type="caution">
    <text evidence="9">The sequence shown here is derived from an EMBL/GenBank/DDBJ whole genome shotgun (WGS) entry which is preliminary data.</text>
</comment>
<keyword evidence="6" id="KW-1133">Transmembrane helix</keyword>
<evidence type="ECO:0000313" key="10">
    <source>
        <dbReference type="Proteomes" id="UP001596086"/>
    </source>
</evidence>
<keyword evidence="3" id="KW-0807">Transducer</keyword>
<sequence length="541" mass="57071">MIQAVSASVRHQLRLAFAIVIAISFLSSGLAIWRLQTLSGDTRALTEQPLLKERLISKWLLNMSVGAKRTAAVVRSSDPELATFFADEAKASTADSSGLQKKVGDLLATPEEKALFDEIGQVRQLYTSSRNRVTQLKAEGKHEEARALFDREFKPATDQYIAKTQELLALQQKTIDEQARTVLASAARSQSVLIALSLATLAASIVAGLLFSRALFRRLGGEPARAVEVAAQIAAGNLRVQVDVAPGDDASLMAAMQRMRDSLASMVAQVRESTHAIAGSAEVIASEARDLSSRTERQAAALEETASSMEELTQIVGHNLDNARQASELAAQASGIARQGGDMVGQLVDTMGQIDESSKRVSDIIGVIDGIAFQTNILALNAAVEAARAGEQGRGFAVVAAEVRALAQRSAGAAREIKDLIGDSTRRVDGGAKLAQQAGATMEGIVGGIERVTGIMRGIVESSREQSTGIAQVSQTVSQMDQTTQQNAALVEEAAAATTALREQAAALEAMMAVFQIGSPQAGAARRPAAQPAALPRLRAA</sequence>
<keyword evidence="4" id="KW-0175">Coiled coil</keyword>
<evidence type="ECO:0000259" key="8">
    <source>
        <dbReference type="PROSITE" id="PS50885"/>
    </source>
</evidence>
<dbReference type="InterPro" id="IPR004089">
    <property type="entry name" value="MCPsignal_dom"/>
</dbReference>
<evidence type="ECO:0000256" key="5">
    <source>
        <dbReference type="SAM" id="MobiDB-lite"/>
    </source>
</evidence>
<dbReference type="InterPro" id="IPR024478">
    <property type="entry name" value="HlyB_4HB_MCP"/>
</dbReference>
<dbReference type="EMBL" id="JBHSMZ010000010">
    <property type="protein sequence ID" value="MFC5549982.1"/>
    <property type="molecule type" value="Genomic_DNA"/>
</dbReference>
<feature type="domain" description="Methyl-accepting transducer" evidence="7">
    <location>
        <begin position="273"/>
        <end position="502"/>
    </location>
</feature>
<organism evidence="9 10">
    <name type="scientific">Massilia aerilata</name>
    <dbReference type="NCBI Taxonomy" id="453817"/>
    <lineage>
        <taxon>Bacteria</taxon>
        <taxon>Pseudomonadati</taxon>
        <taxon>Pseudomonadota</taxon>
        <taxon>Betaproteobacteria</taxon>
        <taxon>Burkholderiales</taxon>
        <taxon>Oxalobacteraceae</taxon>
        <taxon>Telluria group</taxon>
        <taxon>Massilia</taxon>
    </lineage>
</organism>
<keyword evidence="6" id="KW-0812">Transmembrane</keyword>
<gene>
    <name evidence="9" type="ORF">ACFPO9_15805</name>
</gene>
<proteinExistence type="inferred from homology"/>
<evidence type="ECO:0000256" key="6">
    <source>
        <dbReference type="SAM" id="Phobius"/>
    </source>
</evidence>
<evidence type="ECO:0000256" key="4">
    <source>
        <dbReference type="SAM" id="Coils"/>
    </source>
</evidence>
<comment type="similarity">
    <text evidence="2">Belongs to the methyl-accepting chemotaxis (MCP) protein family.</text>
</comment>
<dbReference type="PROSITE" id="PS50885">
    <property type="entry name" value="HAMP"/>
    <property type="match status" value="1"/>
</dbReference>
<evidence type="ECO:0000313" key="9">
    <source>
        <dbReference type="EMBL" id="MFC5549982.1"/>
    </source>
</evidence>
<dbReference type="SMART" id="SM00283">
    <property type="entry name" value="MA"/>
    <property type="match status" value="1"/>
</dbReference>
<dbReference type="InterPro" id="IPR051310">
    <property type="entry name" value="MCP_chemotaxis"/>
</dbReference>
<dbReference type="CDD" id="cd19411">
    <property type="entry name" value="MCP2201-like_sensor"/>
    <property type="match status" value="1"/>
</dbReference>
<dbReference type="Pfam" id="PF00015">
    <property type="entry name" value="MCPsignal"/>
    <property type="match status" value="1"/>
</dbReference>
<evidence type="ECO:0000256" key="3">
    <source>
        <dbReference type="PROSITE-ProRule" id="PRU00284"/>
    </source>
</evidence>
<feature type="coiled-coil region" evidence="4">
    <location>
        <begin position="285"/>
        <end position="312"/>
    </location>
</feature>
<dbReference type="Pfam" id="PF12729">
    <property type="entry name" value="4HB_MCP_1"/>
    <property type="match status" value="1"/>
</dbReference>
<dbReference type="PANTHER" id="PTHR43531">
    <property type="entry name" value="PROTEIN ICFG"/>
    <property type="match status" value="1"/>
</dbReference>
<keyword evidence="1" id="KW-0488">Methylation</keyword>
<feature type="transmembrane region" description="Helical" evidence="6">
    <location>
        <begin position="12"/>
        <end position="33"/>
    </location>
</feature>
<keyword evidence="10" id="KW-1185">Reference proteome</keyword>